<dbReference type="InterPro" id="IPR012902">
    <property type="entry name" value="N_methyl_site"/>
</dbReference>
<dbReference type="Gene3D" id="3.30.700.10">
    <property type="entry name" value="Glycoprotein, Type 4 Pilin"/>
    <property type="match status" value="1"/>
</dbReference>
<proteinExistence type="predicted"/>
<dbReference type="OrthoDB" id="236724at2"/>
<comment type="caution">
    <text evidence="2">The sequence shown here is derived from an EMBL/GenBank/DDBJ whole genome shotgun (WGS) entry which is preliminary data.</text>
</comment>
<dbReference type="Pfam" id="PF07596">
    <property type="entry name" value="SBP_bac_10"/>
    <property type="match status" value="1"/>
</dbReference>
<dbReference type="Pfam" id="PF07963">
    <property type="entry name" value="N_methyl"/>
    <property type="match status" value="1"/>
</dbReference>
<dbReference type="NCBIfam" id="TIGR04294">
    <property type="entry name" value="pre_pil_HX9DG"/>
    <property type="match status" value="1"/>
</dbReference>
<evidence type="ECO:0000259" key="1">
    <source>
        <dbReference type="Pfam" id="PF07596"/>
    </source>
</evidence>
<dbReference type="EMBL" id="SJPG01000001">
    <property type="protein sequence ID" value="TWT60533.1"/>
    <property type="molecule type" value="Genomic_DNA"/>
</dbReference>
<dbReference type="Proteomes" id="UP000316095">
    <property type="component" value="Unassembled WGS sequence"/>
</dbReference>
<evidence type="ECO:0000313" key="2">
    <source>
        <dbReference type="EMBL" id="TWT60533.1"/>
    </source>
</evidence>
<dbReference type="PANTHER" id="PTHR30093:SF2">
    <property type="entry name" value="TYPE II SECRETION SYSTEM PROTEIN H"/>
    <property type="match status" value="1"/>
</dbReference>
<organism evidence="2 3">
    <name type="scientific">Rubinisphaera italica</name>
    <dbReference type="NCBI Taxonomy" id="2527969"/>
    <lineage>
        <taxon>Bacteria</taxon>
        <taxon>Pseudomonadati</taxon>
        <taxon>Planctomycetota</taxon>
        <taxon>Planctomycetia</taxon>
        <taxon>Planctomycetales</taxon>
        <taxon>Planctomycetaceae</taxon>
        <taxon>Rubinisphaera</taxon>
    </lineage>
</organism>
<name>A0A5C5XE02_9PLAN</name>
<dbReference type="SUPFAM" id="SSF54523">
    <property type="entry name" value="Pili subunits"/>
    <property type="match status" value="1"/>
</dbReference>
<accession>A0A5C5XE02</accession>
<dbReference type="NCBIfam" id="TIGR02532">
    <property type="entry name" value="IV_pilin_GFxxxE"/>
    <property type="match status" value="1"/>
</dbReference>
<sequence length="329" mass="35984">MLKLRHAFTLIELLVVIAIIAILVALLLPAVQQAREAARRSSCKNNLKQLGLALHNYHDVHNCFPEGNFGSWHDSGNGTNAWRGFSTHAMLLPFMEQSAIYDGMDFNLRYDQAPNSTLKNTKIAGYQCPSDNAYPGGEAGVNYVVSAGPTTFWGIAIGDQVGMFNRNRTIRFRDLNDGTSNVIAMSEALHGDNASVYSPQQDLVRAQAFPGGFPDVFATRAQLDSYGTTCSANTGSLHSHTRREWMNGIGGQTVFNTLNTPNSQNPDCHPCTGCGWYDSKGVWTARSRHKGGVQVLLGDGAVRFVGENIDFNTWQRLGHISDGNVIGEF</sequence>
<dbReference type="AlphaFoldDB" id="A0A5C5XE02"/>
<reference evidence="2 3" key="1">
    <citation type="submission" date="2019-02" db="EMBL/GenBank/DDBJ databases">
        <title>Deep-cultivation of Planctomycetes and their phenomic and genomic characterization uncovers novel biology.</title>
        <authorList>
            <person name="Wiegand S."/>
            <person name="Jogler M."/>
            <person name="Boedeker C."/>
            <person name="Pinto D."/>
            <person name="Vollmers J."/>
            <person name="Rivas-Marin E."/>
            <person name="Kohn T."/>
            <person name="Peeters S.H."/>
            <person name="Heuer A."/>
            <person name="Rast P."/>
            <person name="Oberbeckmann S."/>
            <person name="Bunk B."/>
            <person name="Jeske O."/>
            <person name="Meyerdierks A."/>
            <person name="Storesund J.E."/>
            <person name="Kallscheuer N."/>
            <person name="Luecker S."/>
            <person name="Lage O.M."/>
            <person name="Pohl T."/>
            <person name="Merkel B.J."/>
            <person name="Hornburger P."/>
            <person name="Mueller R.-W."/>
            <person name="Bruemmer F."/>
            <person name="Labrenz M."/>
            <person name="Spormann A.M."/>
            <person name="Op Den Camp H."/>
            <person name="Overmann J."/>
            <person name="Amann R."/>
            <person name="Jetten M.S.M."/>
            <person name="Mascher T."/>
            <person name="Medema M.H."/>
            <person name="Devos D.P."/>
            <person name="Kaster A.-K."/>
            <person name="Ovreas L."/>
            <person name="Rohde M."/>
            <person name="Galperin M.Y."/>
            <person name="Jogler C."/>
        </authorList>
    </citation>
    <scope>NUCLEOTIDE SEQUENCE [LARGE SCALE GENOMIC DNA]</scope>
    <source>
        <strain evidence="2 3">Pan54</strain>
    </source>
</reference>
<gene>
    <name evidence="2" type="ORF">Pan54_12470</name>
</gene>
<evidence type="ECO:0000313" key="3">
    <source>
        <dbReference type="Proteomes" id="UP000316095"/>
    </source>
</evidence>
<keyword evidence="3" id="KW-1185">Reference proteome</keyword>
<dbReference type="PANTHER" id="PTHR30093">
    <property type="entry name" value="GENERAL SECRETION PATHWAY PROTEIN G"/>
    <property type="match status" value="1"/>
</dbReference>
<dbReference type="InterPro" id="IPR011453">
    <property type="entry name" value="DUF1559"/>
</dbReference>
<dbReference type="InterPro" id="IPR045584">
    <property type="entry name" value="Pilin-like"/>
</dbReference>
<dbReference type="RefSeq" id="WP_146502642.1">
    <property type="nucleotide sequence ID" value="NZ_SJPG01000001.1"/>
</dbReference>
<feature type="domain" description="DUF1559" evidence="1">
    <location>
        <begin position="32"/>
        <end position="311"/>
    </location>
</feature>
<protein>
    <submittedName>
        <fullName evidence="2">Putative major pilin subunit</fullName>
    </submittedName>
</protein>
<dbReference type="InterPro" id="IPR027558">
    <property type="entry name" value="Pre_pil_HX9DG_C"/>
</dbReference>